<evidence type="ECO:0000313" key="2">
    <source>
        <dbReference type="EMBL" id="RXW14696.1"/>
    </source>
</evidence>
<protein>
    <submittedName>
        <fullName evidence="2">Uncharacterized protein</fullName>
    </submittedName>
</protein>
<comment type="caution">
    <text evidence="2">The sequence shown here is derived from an EMBL/GenBank/DDBJ whole genome shotgun (WGS) entry which is preliminary data.</text>
</comment>
<feature type="chain" id="PRO_5020303041" evidence="1">
    <location>
        <begin position="26"/>
        <end position="168"/>
    </location>
</feature>
<evidence type="ECO:0000256" key="1">
    <source>
        <dbReference type="SAM" id="SignalP"/>
    </source>
</evidence>
<sequence>MKLLSAVTIAATVVLLQNALSLVSALDMRFYTATNCAGGWLQCGNLPAGLCCYSPTVPAAALRLTSVAGIVDFSGWASQTCSGSLAVRASTTGCKPAAFAFTGHPTPASTCIVSRAPADCVEPDSFGFVDENCKEHIAKISEGNRKAVYGALGTGDVATLKVETAAVA</sequence>
<feature type="signal peptide" evidence="1">
    <location>
        <begin position="1"/>
        <end position="25"/>
    </location>
</feature>
<reference evidence="2 3" key="1">
    <citation type="submission" date="2019-01" db="EMBL/GenBank/DDBJ databases">
        <title>Draft genome sequence of Psathyrella aberdarensis IHI B618.</title>
        <authorList>
            <person name="Buettner E."/>
            <person name="Kellner H."/>
        </authorList>
    </citation>
    <scope>NUCLEOTIDE SEQUENCE [LARGE SCALE GENOMIC DNA]</scope>
    <source>
        <strain evidence="2 3">IHI B618</strain>
    </source>
</reference>
<proteinExistence type="predicted"/>
<accession>A0A4Q2D7X1</accession>
<keyword evidence="3" id="KW-1185">Reference proteome</keyword>
<name>A0A4Q2D7X1_9AGAR</name>
<organism evidence="2 3">
    <name type="scientific">Candolleomyces aberdarensis</name>
    <dbReference type="NCBI Taxonomy" id="2316362"/>
    <lineage>
        <taxon>Eukaryota</taxon>
        <taxon>Fungi</taxon>
        <taxon>Dikarya</taxon>
        <taxon>Basidiomycota</taxon>
        <taxon>Agaricomycotina</taxon>
        <taxon>Agaricomycetes</taxon>
        <taxon>Agaricomycetidae</taxon>
        <taxon>Agaricales</taxon>
        <taxon>Agaricineae</taxon>
        <taxon>Psathyrellaceae</taxon>
        <taxon>Candolleomyces</taxon>
    </lineage>
</organism>
<dbReference type="AlphaFoldDB" id="A0A4Q2D7X1"/>
<dbReference type="OrthoDB" id="2836836at2759"/>
<evidence type="ECO:0000313" key="3">
    <source>
        <dbReference type="Proteomes" id="UP000290288"/>
    </source>
</evidence>
<dbReference type="Proteomes" id="UP000290288">
    <property type="component" value="Unassembled WGS sequence"/>
</dbReference>
<gene>
    <name evidence="2" type="ORF">EST38_g11156</name>
</gene>
<keyword evidence="1" id="KW-0732">Signal</keyword>
<dbReference type="EMBL" id="SDEE01000661">
    <property type="protein sequence ID" value="RXW14696.1"/>
    <property type="molecule type" value="Genomic_DNA"/>
</dbReference>